<keyword evidence="5" id="KW-1185">Reference proteome</keyword>
<comment type="caution">
    <text evidence="4">The sequence shown here is derived from an EMBL/GenBank/DDBJ whole genome shotgun (WGS) entry which is preliminary data.</text>
</comment>
<dbReference type="Pfam" id="PF20455">
    <property type="entry name" value="DUF6708"/>
    <property type="match status" value="1"/>
</dbReference>
<feature type="transmembrane region" description="Helical" evidence="2">
    <location>
        <begin position="57"/>
        <end position="79"/>
    </location>
</feature>
<evidence type="ECO:0000256" key="1">
    <source>
        <dbReference type="SAM" id="MobiDB-lite"/>
    </source>
</evidence>
<feature type="domain" description="DUF6708" evidence="3">
    <location>
        <begin position="101"/>
        <end position="226"/>
    </location>
</feature>
<keyword evidence="2" id="KW-0472">Membrane</keyword>
<dbReference type="Proteomes" id="UP000010297">
    <property type="component" value="Unassembled WGS sequence"/>
</dbReference>
<dbReference type="RefSeq" id="WP_002434019.1">
    <property type="nucleotide sequence ID" value="NZ_BAFF01000002.1"/>
</dbReference>
<keyword evidence="2" id="KW-1133">Transmembrane helix</keyword>
<organism evidence="4 5">
    <name type="scientific">Atlantibacter hermannii NBRC 105704</name>
    <dbReference type="NCBI Taxonomy" id="1115512"/>
    <lineage>
        <taxon>Bacteria</taxon>
        <taxon>Pseudomonadati</taxon>
        <taxon>Pseudomonadota</taxon>
        <taxon>Gammaproteobacteria</taxon>
        <taxon>Enterobacterales</taxon>
        <taxon>Enterobacteriaceae</taxon>
        <taxon>Atlantibacter</taxon>
    </lineage>
</organism>
<evidence type="ECO:0000259" key="3">
    <source>
        <dbReference type="Pfam" id="PF20455"/>
    </source>
</evidence>
<accession>H5UZ60</accession>
<name>H5UZ60_ATLHE</name>
<feature type="compositionally biased region" description="Basic and acidic residues" evidence="1">
    <location>
        <begin position="222"/>
        <end position="249"/>
    </location>
</feature>
<reference evidence="4 5" key="1">
    <citation type="submission" date="2012-02" db="EMBL/GenBank/DDBJ databases">
        <title>Whole genome shotgun sequence of Escherichia hermannii NBRC 105704.</title>
        <authorList>
            <person name="Yoshida I."/>
            <person name="Hosoyama A."/>
            <person name="Tsuchikane K."/>
            <person name="Katsumata H."/>
            <person name="Yamazaki S."/>
            <person name="Fujita N."/>
        </authorList>
    </citation>
    <scope>NUCLEOTIDE SEQUENCE [LARGE SCALE GENOMIC DNA]</scope>
    <source>
        <strain evidence="4 5">NBRC 105704</strain>
    </source>
</reference>
<dbReference type="eggNOG" id="ENOG50318Y2">
    <property type="taxonomic scope" value="Bacteria"/>
</dbReference>
<dbReference type="InterPro" id="IPR046554">
    <property type="entry name" value="DUF6708"/>
</dbReference>
<proteinExistence type="predicted"/>
<protein>
    <recommendedName>
        <fullName evidence="3">DUF6708 domain-containing protein</fullName>
    </recommendedName>
</protein>
<keyword evidence="2" id="KW-0812">Transmembrane</keyword>
<evidence type="ECO:0000256" key="2">
    <source>
        <dbReference type="SAM" id="Phobius"/>
    </source>
</evidence>
<dbReference type="EMBL" id="BAFF01000002">
    <property type="protein sequence ID" value="GAB51018.1"/>
    <property type="molecule type" value="Genomic_DNA"/>
</dbReference>
<dbReference type="AlphaFoldDB" id="H5UZ60"/>
<evidence type="ECO:0000313" key="5">
    <source>
        <dbReference type="Proteomes" id="UP000010297"/>
    </source>
</evidence>
<feature type="compositionally biased region" description="Polar residues" evidence="1">
    <location>
        <begin position="250"/>
        <end position="259"/>
    </location>
</feature>
<dbReference type="GeneID" id="92826848"/>
<feature type="region of interest" description="Disordered" evidence="1">
    <location>
        <begin position="222"/>
        <end position="259"/>
    </location>
</feature>
<feature type="transmembrane region" description="Helical" evidence="2">
    <location>
        <begin position="91"/>
        <end position="117"/>
    </location>
</feature>
<evidence type="ECO:0000313" key="4">
    <source>
        <dbReference type="EMBL" id="GAB51018.1"/>
    </source>
</evidence>
<sequence length="259" mass="30385">MPLLSFDEPQPKLNPPISCWREDMPENHEPQLVPPQLRWLATRNDIYLEVPRYGTEVMWGGMIFIAILTCIVDIGMVIFSLDLQAITGSYFFVIIGLISAIFFTSLALFAFKIYFVAPRNQPVRLNRKRQKIYLFDYNRSRLPWLKWPVTITSYSWADVYGEISFSPTPGDRGYRLYGAVCAPGTRNVVARFLLAREWEEREQLNQIWSYLCIYMKGESDLPEPRFKGRPDFWRPRKADKWPENMERESTTAPQDTIRP</sequence>
<gene>
    <name evidence="4" type="ORF">EH105704_02_00470</name>
</gene>